<evidence type="ECO:0000313" key="2">
    <source>
        <dbReference type="EMBL" id="KAF7502405.1"/>
    </source>
</evidence>
<feature type="compositionally biased region" description="Basic and acidic residues" evidence="1">
    <location>
        <begin position="38"/>
        <end position="50"/>
    </location>
</feature>
<dbReference type="Proteomes" id="UP000606974">
    <property type="component" value="Unassembled WGS sequence"/>
</dbReference>
<feature type="region of interest" description="Disordered" evidence="1">
    <location>
        <begin position="37"/>
        <end position="62"/>
    </location>
</feature>
<keyword evidence="3" id="KW-1185">Reference proteome</keyword>
<proteinExistence type="predicted"/>
<comment type="caution">
    <text evidence="2">The sequence shown here is derived from an EMBL/GenBank/DDBJ whole genome shotgun (WGS) entry which is preliminary data.</text>
</comment>
<gene>
    <name evidence="2" type="ORF">GJ744_005842</name>
</gene>
<feature type="compositionally biased region" description="Gly residues" evidence="1">
    <location>
        <begin position="51"/>
        <end position="62"/>
    </location>
</feature>
<name>A0A8H7DYI5_9EURO</name>
<organism evidence="2 3">
    <name type="scientific">Endocarpon pusillum</name>
    <dbReference type="NCBI Taxonomy" id="364733"/>
    <lineage>
        <taxon>Eukaryota</taxon>
        <taxon>Fungi</taxon>
        <taxon>Dikarya</taxon>
        <taxon>Ascomycota</taxon>
        <taxon>Pezizomycotina</taxon>
        <taxon>Eurotiomycetes</taxon>
        <taxon>Chaetothyriomycetidae</taxon>
        <taxon>Verrucariales</taxon>
        <taxon>Verrucariaceae</taxon>
        <taxon>Endocarpon</taxon>
    </lineage>
</organism>
<evidence type="ECO:0000256" key="1">
    <source>
        <dbReference type="SAM" id="MobiDB-lite"/>
    </source>
</evidence>
<accession>A0A8H7DYI5</accession>
<reference evidence="2" key="1">
    <citation type="submission" date="2020-02" db="EMBL/GenBank/DDBJ databases">
        <authorList>
            <person name="Palmer J.M."/>
        </authorList>
    </citation>
    <scope>NUCLEOTIDE SEQUENCE</scope>
    <source>
        <strain evidence="2">EPUS1.4</strain>
        <tissue evidence="2">Thallus</tissue>
    </source>
</reference>
<dbReference type="AlphaFoldDB" id="A0A8H7DYI5"/>
<protein>
    <submittedName>
        <fullName evidence="2">Uncharacterized protein</fullName>
    </submittedName>
</protein>
<dbReference type="EMBL" id="JAACFV010000256">
    <property type="protein sequence ID" value="KAF7502405.1"/>
    <property type="molecule type" value="Genomic_DNA"/>
</dbReference>
<sequence length="62" mass="6569">MRNGRGRELATRAEWKDFGKDNAARTKVIGCGFSKAVNDADGRCEGRGKNNDGGGKKGGNGR</sequence>
<evidence type="ECO:0000313" key="3">
    <source>
        <dbReference type="Proteomes" id="UP000606974"/>
    </source>
</evidence>